<evidence type="ECO:0000313" key="8">
    <source>
        <dbReference type="RefSeq" id="XP_014476132.1"/>
    </source>
</evidence>
<evidence type="ECO:0000259" key="6">
    <source>
        <dbReference type="Pfam" id="PF03151"/>
    </source>
</evidence>
<evidence type="ECO:0000256" key="3">
    <source>
        <dbReference type="ARBA" id="ARBA00022989"/>
    </source>
</evidence>
<protein>
    <submittedName>
        <fullName evidence="8">Solute carrier family 35 member E3-like</fullName>
    </submittedName>
</protein>
<dbReference type="GO" id="GO:0016020">
    <property type="term" value="C:membrane"/>
    <property type="evidence" value="ECO:0007669"/>
    <property type="project" value="UniProtKB-SubCell"/>
</dbReference>
<comment type="subcellular location">
    <subcellularLocation>
        <location evidence="1">Membrane</location>
        <topology evidence="1">Multi-pass membrane protein</topology>
    </subcellularLocation>
</comment>
<feature type="transmembrane region" description="Helical" evidence="5">
    <location>
        <begin position="37"/>
        <end position="57"/>
    </location>
</feature>
<dbReference type="GeneID" id="106745232"/>
<dbReference type="InterPro" id="IPR037185">
    <property type="entry name" value="EmrE-like"/>
</dbReference>
<feature type="transmembrane region" description="Helical" evidence="5">
    <location>
        <begin position="7"/>
        <end position="25"/>
    </location>
</feature>
<reference evidence="8" key="1">
    <citation type="submission" date="2025-08" db="UniProtKB">
        <authorList>
            <consortium name="RefSeq"/>
        </authorList>
    </citation>
    <scope>IDENTIFICATION</scope>
</reference>
<dbReference type="Proteomes" id="UP000515204">
    <property type="component" value="Unplaced"/>
</dbReference>
<feature type="transmembrane region" description="Helical" evidence="5">
    <location>
        <begin position="69"/>
        <end position="88"/>
    </location>
</feature>
<dbReference type="InterPro" id="IPR050186">
    <property type="entry name" value="TPT_transporter"/>
</dbReference>
<organism evidence="7 8">
    <name type="scientific">Dinoponera quadriceps</name>
    <name type="common">South American ant</name>
    <dbReference type="NCBI Taxonomy" id="609295"/>
    <lineage>
        <taxon>Eukaryota</taxon>
        <taxon>Metazoa</taxon>
        <taxon>Ecdysozoa</taxon>
        <taxon>Arthropoda</taxon>
        <taxon>Hexapoda</taxon>
        <taxon>Insecta</taxon>
        <taxon>Pterygota</taxon>
        <taxon>Neoptera</taxon>
        <taxon>Endopterygota</taxon>
        <taxon>Hymenoptera</taxon>
        <taxon>Apocrita</taxon>
        <taxon>Aculeata</taxon>
        <taxon>Formicoidea</taxon>
        <taxon>Formicidae</taxon>
        <taxon>Ponerinae</taxon>
        <taxon>Ponerini</taxon>
        <taxon>Dinoponera</taxon>
    </lineage>
</organism>
<feature type="transmembrane region" description="Helical" evidence="5">
    <location>
        <begin position="211"/>
        <end position="230"/>
    </location>
</feature>
<name>A0A6P3XD41_DINQU</name>
<dbReference type="RefSeq" id="XP_014476132.1">
    <property type="nucleotide sequence ID" value="XM_014620646.1"/>
</dbReference>
<sequence>MNQKVVTAFYLLLNIVFSIAIVLLNKLLYVNTGFPNITLSMIHFIMTFVGLIVCEKLDVFSVKDVDIKGMILIAMTFCGFVVLTNLSLAHNTIGTYQVAKMLTTPCVIVMQMIFYRQRFSTPIKLTLIPITLGVVINFYYDIQFNVIGTVYAVLGVVVTSLYQVMVNRKQREFQMDPMQLLFYQAPLSAIMLFVVIPVLEPVGQTFTHNWSLLDMIMVVLSGVVAFFVNLTSYWIIGKTSPLTYNMVGHSKFCLLLLGGAILFRETLALNQLIGIILTLIGIMLYAHVNMKDNHTVAPEFEARETKPLHKV</sequence>
<feature type="transmembrane region" description="Helical" evidence="5">
    <location>
        <begin position="269"/>
        <end position="288"/>
    </location>
</feature>
<keyword evidence="4 5" id="KW-0472">Membrane</keyword>
<evidence type="ECO:0000256" key="2">
    <source>
        <dbReference type="ARBA" id="ARBA00022692"/>
    </source>
</evidence>
<dbReference type="Gene3D" id="1.10.3730.20">
    <property type="match status" value="1"/>
</dbReference>
<proteinExistence type="predicted"/>
<dbReference type="SUPFAM" id="SSF103481">
    <property type="entry name" value="Multidrug resistance efflux transporter EmrE"/>
    <property type="match status" value="1"/>
</dbReference>
<keyword evidence="3 5" id="KW-1133">Transmembrane helix</keyword>
<feature type="domain" description="Sugar phosphate transporter" evidence="6">
    <location>
        <begin position="7"/>
        <end position="285"/>
    </location>
</feature>
<evidence type="ECO:0000256" key="4">
    <source>
        <dbReference type="ARBA" id="ARBA00023136"/>
    </source>
</evidence>
<accession>A0A6P3XD41</accession>
<dbReference type="OrthoDB" id="5547497at2759"/>
<dbReference type="KEGG" id="dqu:106745232"/>
<feature type="transmembrane region" description="Helical" evidence="5">
    <location>
        <begin position="178"/>
        <end position="199"/>
    </location>
</feature>
<feature type="transmembrane region" description="Helical" evidence="5">
    <location>
        <begin position="146"/>
        <end position="166"/>
    </location>
</feature>
<keyword evidence="2 5" id="KW-0812">Transmembrane</keyword>
<feature type="transmembrane region" description="Helical" evidence="5">
    <location>
        <begin position="242"/>
        <end position="263"/>
    </location>
</feature>
<dbReference type="InterPro" id="IPR004853">
    <property type="entry name" value="Sugar_P_trans_dom"/>
</dbReference>
<gene>
    <name evidence="8" type="primary">LOC106745232</name>
</gene>
<dbReference type="PANTHER" id="PTHR11132">
    <property type="entry name" value="SOLUTE CARRIER FAMILY 35"/>
    <property type="match status" value="1"/>
</dbReference>
<keyword evidence="7" id="KW-1185">Reference proteome</keyword>
<dbReference type="Pfam" id="PF03151">
    <property type="entry name" value="TPT"/>
    <property type="match status" value="1"/>
</dbReference>
<evidence type="ECO:0000256" key="1">
    <source>
        <dbReference type="ARBA" id="ARBA00004141"/>
    </source>
</evidence>
<feature type="transmembrane region" description="Helical" evidence="5">
    <location>
        <begin position="122"/>
        <end position="140"/>
    </location>
</feature>
<dbReference type="AlphaFoldDB" id="A0A6P3XD41"/>
<evidence type="ECO:0000256" key="5">
    <source>
        <dbReference type="SAM" id="Phobius"/>
    </source>
</evidence>
<evidence type="ECO:0000313" key="7">
    <source>
        <dbReference type="Proteomes" id="UP000515204"/>
    </source>
</evidence>